<reference evidence="8" key="1">
    <citation type="submission" date="2021-02" db="EMBL/GenBank/DDBJ databases">
        <authorList>
            <person name="Nowell W R."/>
        </authorList>
    </citation>
    <scope>NUCLEOTIDE SEQUENCE</scope>
    <source>
        <strain evidence="8">Ploen Becks lab</strain>
    </source>
</reference>
<dbReference type="PANTHER" id="PTHR22750">
    <property type="entry name" value="G-PROTEIN COUPLED RECEPTOR"/>
    <property type="match status" value="1"/>
</dbReference>
<feature type="transmembrane region" description="Helical" evidence="6">
    <location>
        <begin position="258"/>
        <end position="282"/>
    </location>
</feature>
<dbReference type="GO" id="GO:0004930">
    <property type="term" value="F:G protein-coupled receptor activity"/>
    <property type="evidence" value="ECO:0007669"/>
    <property type="project" value="InterPro"/>
</dbReference>
<dbReference type="Proteomes" id="UP000663879">
    <property type="component" value="Unassembled WGS sequence"/>
</dbReference>
<dbReference type="Gene3D" id="1.20.1070.10">
    <property type="entry name" value="Rhodopsin 7-helix transmembrane proteins"/>
    <property type="match status" value="1"/>
</dbReference>
<comment type="caution">
    <text evidence="8">The sequence shown here is derived from an EMBL/GenBank/DDBJ whole genome shotgun (WGS) entry which is preliminary data.</text>
</comment>
<comment type="subcellular location">
    <subcellularLocation>
        <location evidence="1">Cell membrane</location>
        <topology evidence="1">Multi-pass membrane protein</topology>
    </subcellularLocation>
</comment>
<feature type="transmembrane region" description="Helical" evidence="6">
    <location>
        <begin position="166"/>
        <end position="193"/>
    </location>
</feature>
<protein>
    <recommendedName>
        <fullName evidence="7">G-protein coupled receptors family 1 profile domain-containing protein</fullName>
    </recommendedName>
</protein>
<accession>A0A813M2K5</accession>
<dbReference type="AlphaFoldDB" id="A0A813M2K5"/>
<dbReference type="PRINTS" id="PR00237">
    <property type="entry name" value="GPCRRHODOPSN"/>
</dbReference>
<feature type="transmembrane region" description="Helical" evidence="6">
    <location>
        <begin position="407"/>
        <end position="426"/>
    </location>
</feature>
<evidence type="ECO:0000313" key="9">
    <source>
        <dbReference type="Proteomes" id="UP000663879"/>
    </source>
</evidence>
<dbReference type="EMBL" id="CAJNOC010000031">
    <property type="protein sequence ID" value="CAF0708294.1"/>
    <property type="molecule type" value="Genomic_DNA"/>
</dbReference>
<keyword evidence="3 6" id="KW-0812">Transmembrane</keyword>
<dbReference type="InterPro" id="IPR017452">
    <property type="entry name" value="GPCR_Rhodpsn_7TM"/>
</dbReference>
<evidence type="ECO:0000256" key="5">
    <source>
        <dbReference type="ARBA" id="ARBA00023136"/>
    </source>
</evidence>
<keyword evidence="9" id="KW-1185">Reference proteome</keyword>
<evidence type="ECO:0000256" key="1">
    <source>
        <dbReference type="ARBA" id="ARBA00004651"/>
    </source>
</evidence>
<evidence type="ECO:0000256" key="6">
    <source>
        <dbReference type="SAM" id="Phobius"/>
    </source>
</evidence>
<evidence type="ECO:0000256" key="4">
    <source>
        <dbReference type="ARBA" id="ARBA00022989"/>
    </source>
</evidence>
<keyword evidence="2" id="KW-1003">Cell membrane</keyword>
<dbReference type="SMART" id="SM01381">
    <property type="entry name" value="7TM_GPCR_Srsx"/>
    <property type="match status" value="1"/>
</dbReference>
<sequence length="496" mass="57602">MDTKCFKLDPNDLKYQSSEQYLIVCLRLCNLILKNECSIEQLINLNYSMNDSDKLFLSDSPHLLSHLNSSECHKYSHKESHKMILFIFGAILCLTILTLNLLTLITILKSRRLQSIQNILIANLSISDFLSGISFMYPCILNLLTIYALETYNSSLYKLAGMIRQYYYLCLAGYSPMITSMLSSMFTLSLLAIEKYIAILHPYFYERLINQHRIYCYVCLILSWSISILVSLLPLMGWNEITNKSNFVPCMFEKIFTLNYILLFTSICCFCAFTMLAIYLRIYFIARKHSKQIAKIQSLVILSNVNVNPNEQVKKSLNDNFDLYELIVKEKRSEINERKMSRSISHVDLIGLDRNKNCRRYSSPAILLSNNKSIEIKCVESKKEEKNSQIKPNSHNLNVNMKAMKTLLILLLGFYICWLPLIGYFLTFASKKYDNLTIYILMFIACCNACIDPIVYAFRNKEFLKALLGNFRKETKQSTQNLIVKKRFNKSYSISN</sequence>
<gene>
    <name evidence="8" type="ORF">OXX778_LOCUS587</name>
</gene>
<feature type="transmembrane region" description="Helical" evidence="6">
    <location>
        <begin position="83"/>
        <end position="108"/>
    </location>
</feature>
<dbReference type="SUPFAM" id="SSF81321">
    <property type="entry name" value="Family A G protein-coupled receptor-like"/>
    <property type="match status" value="1"/>
</dbReference>
<organism evidence="8 9">
    <name type="scientific">Brachionus calyciflorus</name>
    <dbReference type="NCBI Taxonomy" id="104777"/>
    <lineage>
        <taxon>Eukaryota</taxon>
        <taxon>Metazoa</taxon>
        <taxon>Spiralia</taxon>
        <taxon>Gnathifera</taxon>
        <taxon>Rotifera</taxon>
        <taxon>Eurotatoria</taxon>
        <taxon>Monogononta</taxon>
        <taxon>Pseudotrocha</taxon>
        <taxon>Ploima</taxon>
        <taxon>Brachionidae</taxon>
        <taxon>Brachionus</taxon>
    </lineage>
</organism>
<keyword evidence="4 6" id="KW-1133">Transmembrane helix</keyword>
<proteinExistence type="predicted"/>
<feature type="transmembrane region" description="Helical" evidence="6">
    <location>
        <begin position="214"/>
        <end position="238"/>
    </location>
</feature>
<dbReference type="PROSITE" id="PS50262">
    <property type="entry name" value="G_PROTEIN_RECEP_F1_2"/>
    <property type="match status" value="1"/>
</dbReference>
<evidence type="ECO:0000313" key="8">
    <source>
        <dbReference type="EMBL" id="CAF0708294.1"/>
    </source>
</evidence>
<dbReference type="GO" id="GO:0005886">
    <property type="term" value="C:plasma membrane"/>
    <property type="evidence" value="ECO:0007669"/>
    <property type="project" value="UniProtKB-SubCell"/>
</dbReference>
<name>A0A813M2K5_9BILA</name>
<dbReference type="OrthoDB" id="10042731at2759"/>
<feature type="domain" description="G-protein coupled receptors family 1 profile" evidence="7">
    <location>
        <begin position="99"/>
        <end position="456"/>
    </location>
</feature>
<evidence type="ECO:0000256" key="3">
    <source>
        <dbReference type="ARBA" id="ARBA00022692"/>
    </source>
</evidence>
<dbReference type="CDD" id="cd00637">
    <property type="entry name" value="7tm_classA_rhodopsin-like"/>
    <property type="match status" value="1"/>
</dbReference>
<dbReference type="InterPro" id="IPR000276">
    <property type="entry name" value="GPCR_Rhodpsn"/>
</dbReference>
<keyword evidence="5 6" id="KW-0472">Membrane</keyword>
<evidence type="ECO:0000256" key="2">
    <source>
        <dbReference type="ARBA" id="ARBA00022475"/>
    </source>
</evidence>
<feature type="transmembrane region" description="Helical" evidence="6">
    <location>
        <begin position="438"/>
        <end position="458"/>
    </location>
</feature>
<feature type="transmembrane region" description="Helical" evidence="6">
    <location>
        <begin position="120"/>
        <end position="146"/>
    </location>
</feature>
<evidence type="ECO:0000259" key="7">
    <source>
        <dbReference type="PROSITE" id="PS50262"/>
    </source>
</evidence>
<dbReference type="Pfam" id="PF00001">
    <property type="entry name" value="7tm_1"/>
    <property type="match status" value="1"/>
</dbReference>